<evidence type="ECO:0000256" key="1">
    <source>
        <dbReference type="SAM" id="Coils"/>
    </source>
</evidence>
<dbReference type="InterPro" id="IPR036412">
    <property type="entry name" value="HAD-like_sf"/>
</dbReference>
<accession>A0A1Q9F429</accession>
<comment type="caution">
    <text evidence="2">The sequence shown here is derived from an EMBL/GenBank/DDBJ whole genome shotgun (WGS) entry which is preliminary data.</text>
</comment>
<dbReference type="GO" id="GO:0016791">
    <property type="term" value="F:phosphatase activity"/>
    <property type="evidence" value="ECO:0007669"/>
    <property type="project" value="TreeGrafter"/>
</dbReference>
<dbReference type="Pfam" id="PF08282">
    <property type="entry name" value="Hydrolase_3"/>
    <property type="match status" value="2"/>
</dbReference>
<dbReference type="InterPro" id="IPR023214">
    <property type="entry name" value="HAD_sf"/>
</dbReference>
<reference evidence="2 3" key="1">
    <citation type="submission" date="2016-02" db="EMBL/GenBank/DDBJ databases">
        <title>Genome analysis of coral dinoflagellate symbionts highlights evolutionary adaptations to a symbiotic lifestyle.</title>
        <authorList>
            <person name="Aranda M."/>
            <person name="Li Y."/>
            <person name="Liew Y.J."/>
            <person name="Baumgarten S."/>
            <person name="Simakov O."/>
            <person name="Wilson M."/>
            <person name="Piel J."/>
            <person name="Ashoor H."/>
            <person name="Bougouffa S."/>
            <person name="Bajic V.B."/>
            <person name="Ryu T."/>
            <person name="Ravasi T."/>
            <person name="Bayer T."/>
            <person name="Micklem G."/>
            <person name="Kim H."/>
            <person name="Bhak J."/>
            <person name="Lajeunesse T.C."/>
            <person name="Voolstra C.R."/>
        </authorList>
    </citation>
    <scope>NUCLEOTIDE SEQUENCE [LARGE SCALE GENOMIC DNA]</scope>
    <source>
        <strain evidence="2 3">CCMP2467</strain>
    </source>
</reference>
<dbReference type="GO" id="GO:0000287">
    <property type="term" value="F:magnesium ion binding"/>
    <property type="evidence" value="ECO:0007669"/>
    <property type="project" value="TreeGrafter"/>
</dbReference>
<keyword evidence="1" id="KW-0175">Coiled coil</keyword>
<evidence type="ECO:0000313" key="3">
    <source>
        <dbReference type="Proteomes" id="UP000186817"/>
    </source>
</evidence>
<dbReference type="PANTHER" id="PTHR10000">
    <property type="entry name" value="PHOSPHOSERINE PHOSPHATASE"/>
    <property type="match status" value="1"/>
</dbReference>
<dbReference type="Proteomes" id="UP000186817">
    <property type="component" value="Unassembled WGS sequence"/>
</dbReference>
<dbReference type="PANTHER" id="PTHR10000:SF8">
    <property type="entry name" value="HAD SUPERFAMILY HYDROLASE-LIKE, TYPE 3"/>
    <property type="match status" value="1"/>
</dbReference>
<dbReference type="AlphaFoldDB" id="A0A1Q9F429"/>
<organism evidence="2 3">
    <name type="scientific">Symbiodinium microadriaticum</name>
    <name type="common">Dinoflagellate</name>
    <name type="synonym">Zooxanthella microadriatica</name>
    <dbReference type="NCBI Taxonomy" id="2951"/>
    <lineage>
        <taxon>Eukaryota</taxon>
        <taxon>Sar</taxon>
        <taxon>Alveolata</taxon>
        <taxon>Dinophyceae</taxon>
        <taxon>Suessiales</taxon>
        <taxon>Symbiodiniaceae</taxon>
        <taxon>Symbiodinium</taxon>
    </lineage>
</organism>
<feature type="coiled-coil region" evidence="1">
    <location>
        <begin position="26"/>
        <end position="53"/>
    </location>
</feature>
<proteinExistence type="predicted"/>
<evidence type="ECO:0000313" key="2">
    <source>
        <dbReference type="EMBL" id="OLQ14359.1"/>
    </source>
</evidence>
<dbReference type="OrthoDB" id="422316at2759"/>
<dbReference type="GO" id="GO:0005829">
    <property type="term" value="C:cytosol"/>
    <property type="evidence" value="ECO:0007669"/>
    <property type="project" value="TreeGrafter"/>
</dbReference>
<gene>
    <name evidence="2" type="ORF">AK812_SmicGene1515</name>
</gene>
<feature type="coiled-coil region" evidence="1">
    <location>
        <begin position="127"/>
        <end position="186"/>
    </location>
</feature>
<dbReference type="SUPFAM" id="SSF56784">
    <property type="entry name" value="HAD-like"/>
    <property type="match status" value="1"/>
</dbReference>
<dbReference type="Gene3D" id="3.40.50.1000">
    <property type="entry name" value="HAD superfamily/HAD-like"/>
    <property type="match status" value="1"/>
</dbReference>
<name>A0A1Q9F429_SYMMI</name>
<sequence>MDAVFKGSKEAMDDLLHGLSLLGPRIEQMSAQLEKVSQEVAEHRNLLALKAEQADIGQMRSQLGSLGHGLAQKVDQLVAASTTSGHLVGIPVLLGSCLDSWRFMTTAMQKITRIGEQLEHKAATGRLDQLEERLSKVLQGIERKAEDMALRRLEEQVIVLGEGVEGKAERNELQKAQEKLQVLRRRGLQQDVGVLSLTTEVIMATRSFLLVAGLSLTMTTEISRTFRCKAVITDVDGTLMPFGTNTKISETNQLALKKAFDEGLAVCVATGRIPGPWYDELCAQVPLGPGVFANAGAISRLAPEGPTWATDLIRSAGEPETVLLPTLKPLRDVYKFVLFTLPKEEGWAAMADIVDSFQRSLAGHRVQNKAQGFSTGVTVLDCGARQCEILPPGVNKGSGVKKLLEVLGLSLDSALACGDAENDVEMLEMVGLGIAVGDGKPKALAAADIVVSPSTQDGVAEAIDFALGRLARDEAPDSLLSA</sequence>
<dbReference type="EMBL" id="LSRX01000016">
    <property type="protein sequence ID" value="OLQ14359.1"/>
    <property type="molecule type" value="Genomic_DNA"/>
</dbReference>
<dbReference type="Gene3D" id="3.90.1070.10">
    <property type="match status" value="1"/>
</dbReference>
<keyword evidence="3" id="KW-1185">Reference proteome</keyword>
<dbReference type="InterPro" id="IPR006379">
    <property type="entry name" value="HAD-SF_hydro_IIB"/>
</dbReference>
<protein>
    <submittedName>
        <fullName evidence="2">Phosphoglycolate phosphatase</fullName>
    </submittedName>
</protein>
<dbReference type="NCBIfam" id="TIGR01484">
    <property type="entry name" value="HAD-SF-IIB"/>
    <property type="match status" value="1"/>
</dbReference>